<organism evidence="2 3">
    <name type="scientific">Thelohanellus kitauei</name>
    <name type="common">Myxosporean</name>
    <dbReference type="NCBI Taxonomy" id="669202"/>
    <lineage>
        <taxon>Eukaryota</taxon>
        <taxon>Metazoa</taxon>
        <taxon>Cnidaria</taxon>
        <taxon>Myxozoa</taxon>
        <taxon>Myxosporea</taxon>
        <taxon>Bivalvulida</taxon>
        <taxon>Platysporina</taxon>
        <taxon>Myxobolidae</taxon>
        <taxon>Thelohanellus</taxon>
    </lineage>
</organism>
<dbReference type="OrthoDB" id="5949407at2759"/>
<dbReference type="Pfam" id="PF00078">
    <property type="entry name" value="RVT_1"/>
    <property type="match status" value="1"/>
</dbReference>
<gene>
    <name evidence="2" type="ORF">RF11_08448</name>
</gene>
<evidence type="ECO:0000313" key="3">
    <source>
        <dbReference type="Proteomes" id="UP000031668"/>
    </source>
</evidence>
<accession>A0A0C2MKP0</accession>
<evidence type="ECO:0000313" key="2">
    <source>
        <dbReference type="EMBL" id="KII64960.1"/>
    </source>
</evidence>
<dbReference type="Proteomes" id="UP000031668">
    <property type="component" value="Unassembled WGS sequence"/>
</dbReference>
<name>A0A0C2MKP0_THEKT</name>
<sequence length="174" mass="19855">MASAVREDAQIYRKPLTCIYLDFAKAYDSVNRESILYLMSRLGYDCVSINCIRSLREKSRTTLKLGDRKRNVTIDVPTYRAVPQGDSLSPRLFVIFMAPVLEFFSLRLSPYVTETGLEVRHVTYMDDIKLYSRSQPSVRVLDKFLHLCGYLCLSLRKSKCAAISTNLPAGEPIE</sequence>
<dbReference type="SUPFAM" id="SSF56672">
    <property type="entry name" value="DNA/RNA polymerases"/>
    <property type="match status" value="1"/>
</dbReference>
<protein>
    <recommendedName>
        <fullName evidence="1">Reverse transcriptase domain-containing protein</fullName>
    </recommendedName>
</protein>
<keyword evidence="3" id="KW-1185">Reference proteome</keyword>
<dbReference type="InterPro" id="IPR043502">
    <property type="entry name" value="DNA/RNA_pol_sf"/>
</dbReference>
<dbReference type="PROSITE" id="PS50878">
    <property type="entry name" value="RT_POL"/>
    <property type="match status" value="1"/>
</dbReference>
<dbReference type="InterPro" id="IPR000477">
    <property type="entry name" value="RT_dom"/>
</dbReference>
<dbReference type="InterPro" id="IPR043128">
    <property type="entry name" value="Rev_trsase/Diguanyl_cyclase"/>
</dbReference>
<reference evidence="2 3" key="1">
    <citation type="journal article" date="2014" name="Genome Biol. Evol.">
        <title>The genome of the myxosporean Thelohanellus kitauei shows adaptations to nutrient acquisition within its fish host.</title>
        <authorList>
            <person name="Yang Y."/>
            <person name="Xiong J."/>
            <person name="Zhou Z."/>
            <person name="Huo F."/>
            <person name="Miao W."/>
            <person name="Ran C."/>
            <person name="Liu Y."/>
            <person name="Zhang J."/>
            <person name="Feng J."/>
            <person name="Wang M."/>
            <person name="Wang M."/>
            <person name="Wang L."/>
            <person name="Yao B."/>
        </authorList>
    </citation>
    <scope>NUCLEOTIDE SEQUENCE [LARGE SCALE GENOMIC DNA]</scope>
    <source>
        <strain evidence="2">Wuqing</strain>
    </source>
</reference>
<evidence type="ECO:0000259" key="1">
    <source>
        <dbReference type="PROSITE" id="PS50878"/>
    </source>
</evidence>
<comment type="caution">
    <text evidence="2">The sequence shown here is derived from an EMBL/GenBank/DDBJ whole genome shotgun (WGS) entry which is preliminary data.</text>
</comment>
<feature type="domain" description="Reverse transcriptase" evidence="1">
    <location>
        <begin position="1"/>
        <end position="174"/>
    </location>
</feature>
<proteinExistence type="predicted"/>
<dbReference type="PANTHER" id="PTHR19446">
    <property type="entry name" value="REVERSE TRANSCRIPTASES"/>
    <property type="match status" value="1"/>
</dbReference>
<dbReference type="AlphaFoldDB" id="A0A0C2MKP0"/>
<dbReference type="EMBL" id="JWZT01004055">
    <property type="protein sequence ID" value="KII64960.1"/>
    <property type="molecule type" value="Genomic_DNA"/>
</dbReference>
<dbReference type="Gene3D" id="3.30.70.270">
    <property type="match status" value="1"/>
</dbReference>